<proteinExistence type="predicted"/>
<evidence type="ECO:0000313" key="2">
    <source>
        <dbReference type="Proteomes" id="UP000585970"/>
    </source>
</evidence>
<evidence type="ECO:0000313" key="1">
    <source>
        <dbReference type="EMBL" id="MBB4077305.1"/>
    </source>
</evidence>
<protein>
    <submittedName>
        <fullName evidence="1">Uncharacterized protein</fullName>
    </submittedName>
</protein>
<reference evidence="1 2" key="1">
    <citation type="submission" date="2020-08" db="EMBL/GenBank/DDBJ databases">
        <title>Genomic Encyclopedia of Type Strains, Phase IV (KMG-IV): sequencing the most valuable type-strain genomes for metagenomic binning, comparative biology and taxonomic classification.</title>
        <authorList>
            <person name="Goeker M."/>
        </authorList>
    </citation>
    <scope>NUCLEOTIDE SEQUENCE [LARGE SCALE GENOMIC DNA]</scope>
    <source>
        <strain evidence="1 2">DSM 100694</strain>
    </source>
</reference>
<dbReference type="EMBL" id="JACIFE010000043">
    <property type="protein sequence ID" value="MBB4077305.1"/>
    <property type="molecule type" value="Genomic_DNA"/>
</dbReference>
<dbReference type="Proteomes" id="UP000585970">
    <property type="component" value="Unassembled WGS sequence"/>
</dbReference>
<sequence length="71" mass="7769">MIHQPLVSSLIYFFSTLGIIPNLDKTRDFRIAEDNFIIRGLSGERAGHVINSSGLLEAVSGDMTFDVSALT</sequence>
<accession>A0A840E0P6</accession>
<gene>
    <name evidence="1" type="ORF">GGR08_001636</name>
</gene>
<dbReference type="AlphaFoldDB" id="A0A840E0P6"/>
<feature type="non-terminal residue" evidence="1">
    <location>
        <position position="71"/>
    </location>
</feature>
<comment type="caution">
    <text evidence="1">The sequence shown here is derived from an EMBL/GenBank/DDBJ whole genome shotgun (WGS) entry which is preliminary data.</text>
</comment>
<name>A0A840E0P6_9HYPH</name>
<keyword evidence="2" id="KW-1185">Reference proteome</keyword>
<organism evidence="1 2">
    <name type="scientific">Bartonella fuyuanensis</name>
    <dbReference type="NCBI Taxonomy" id="1460968"/>
    <lineage>
        <taxon>Bacteria</taxon>
        <taxon>Pseudomonadati</taxon>
        <taxon>Pseudomonadota</taxon>
        <taxon>Alphaproteobacteria</taxon>
        <taxon>Hyphomicrobiales</taxon>
        <taxon>Bartonellaceae</taxon>
        <taxon>Bartonella</taxon>
    </lineage>
</organism>
<dbReference type="RefSeq" id="WP_183194710.1">
    <property type="nucleotide sequence ID" value="NZ_JACIFE010000043.1"/>
</dbReference>